<dbReference type="Proteomes" id="UP000326924">
    <property type="component" value="Unassembled WGS sequence"/>
</dbReference>
<evidence type="ECO:0000313" key="2">
    <source>
        <dbReference type="Proteomes" id="UP000326924"/>
    </source>
</evidence>
<accession>A0A5J5EUG6</accession>
<organism evidence="1 2">
    <name type="scientific">Sphaerosporella brunnea</name>
    <dbReference type="NCBI Taxonomy" id="1250544"/>
    <lineage>
        <taxon>Eukaryota</taxon>
        <taxon>Fungi</taxon>
        <taxon>Dikarya</taxon>
        <taxon>Ascomycota</taxon>
        <taxon>Pezizomycotina</taxon>
        <taxon>Pezizomycetes</taxon>
        <taxon>Pezizales</taxon>
        <taxon>Pyronemataceae</taxon>
        <taxon>Sphaerosporella</taxon>
    </lineage>
</organism>
<dbReference type="EMBL" id="VXIS01000119">
    <property type="protein sequence ID" value="KAA8903345.1"/>
    <property type="molecule type" value="Genomic_DNA"/>
</dbReference>
<proteinExistence type="predicted"/>
<comment type="caution">
    <text evidence="1">The sequence shown here is derived from an EMBL/GenBank/DDBJ whole genome shotgun (WGS) entry which is preliminary data.</text>
</comment>
<gene>
    <name evidence="1" type="ORF">FN846DRAFT_985498</name>
</gene>
<protein>
    <submittedName>
        <fullName evidence="1">Uncharacterized protein</fullName>
    </submittedName>
</protein>
<dbReference type="AlphaFoldDB" id="A0A5J5EUG6"/>
<dbReference type="InParanoid" id="A0A5J5EUG6"/>
<keyword evidence="2" id="KW-1185">Reference proteome</keyword>
<evidence type="ECO:0000313" key="1">
    <source>
        <dbReference type="EMBL" id="KAA8903345.1"/>
    </source>
</evidence>
<reference evidence="1 2" key="1">
    <citation type="submission" date="2019-09" db="EMBL/GenBank/DDBJ databases">
        <title>Draft genome of the ectomycorrhizal ascomycete Sphaerosporella brunnea.</title>
        <authorList>
            <consortium name="DOE Joint Genome Institute"/>
            <person name="Benucci G.M."/>
            <person name="Marozzi G."/>
            <person name="Antonielli L."/>
            <person name="Sanchez S."/>
            <person name="Marco P."/>
            <person name="Wang X."/>
            <person name="Falini L.B."/>
            <person name="Barry K."/>
            <person name="Haridas S."/>
            <person name="Lipzen A."/>
            <person name="Labutti K."/>
            <person name="Grigoriev I.V."/>
            <person name="Murat C."/>
            <person name="Martin F."/>
            <person name="Albertini E."/>
            <person name="Donnini D."/>
            <person name="Bonito G."/>
        </authorList>
    </citation>
    <scope>NUCLEOTIDE SEQUENCE [LARGE SCALE GENOMIC DNA]</scope>
    <source>
        <strain evidence="1 2">Sb_GMNB300</strain>
    </source>
</reference>
<sequence>MRMVALSKSVKTTDTDCSLHPLNFRACSSREHRKRRFSLWRPATTMEYPLHQHLVRENRVSHAARALGCRQNALQKRQVLQAILPEKSMTRAASQLRNDIGVPHCALRDVQCIYGNTVGGGMPYDDVRYMNKRNTRKPNNREREDIACPPWIEEQGKKSQLFAITGITHRHVILQTVRERRLPCIRCGMACFHLDANSASTIQPAVPGS</sequence>
<name>A0A5J5EUG6_9PEZI</name>